<keyword evidence="1" id="KW-0472">Membrane</keyword>
<keyword evidence="1" id="KW-0812">Transmembrane</keyword>
<protein>
    <submittedName>
        <fullName evidence="2">Uncharacterized protein</fullName>
    </submittedName>
</protein>
<dbReference type="PANTHER" id="PTHR37490:SF3">
    <property type="entry name" value="DUF3431 DOMAIN CONTAINING PROTEIN"/>
    <property type="match status" value="1"/>
</dbReference>
<evidence type="ECO:0000313" key="2">
    <source>
        <dbReference type="EMBL" id="EAQ71275.1"/>
    </source>
</evidence>
<gene>
    <name evidence="2" type="ORF">MGCH7_ch7g682</name>
</gene>
<reference evidence="2" key="1">
    <citation type="submission" date="2005-01" db="EMBL/GenBank/DDBJ databases">
        <title>The sequence of Magnaporthe grisea chromosome 7.</title>
        <authorList>
            <person name="Thon M.R."/>
            <person name="Pan H."/>
            <person name="Diener A."/>
            <person name="Papalas J."/>
            <person name="Taro A."/>
            <person name="Mitchell T."/>
            <person name="Dean R.A."/>
        </authorList>
    </citation>
    <scope>NUCLEOTIDE SEQUENCE</scope>
    <source>
        <strain evidence="2">70-15</strain>
    </source>
</reference>
<dbReference type="Gene3D" id="2.60.20.10">
    <property type="entry name" value="Crystallins"/>
    <property type="match status" value="1"/>
</dbReference>
<dbReference type="AlphaFoldDB" id="Q2KFK3"/>
<dbReference type="SUPFAM" id="SSF49695">
    <property type="entry name" value="gamma-Crystallin-like"/>
    <property type="match status" value="1"/>
</dbReference>
<dbReference type="InterPro" id="IPR011024">
    <property type="entry name" value="G_crystallin-like"/>
</dbReference>
<accession>Q2KFK3</accession>
<organism evidence="2">
    <name type="scientific">Pyricularia oryzae (strain 70-15 / ATCC MYA-4617 / FGSC 8958)</name>
    <name type="common">Rice blast fungus</name>
    <name type="synonym">Magnaporthe oryzae</name>
    <dbReference type="NCBI Taxonomy" id="242507"/>
    <lineage>
        <taxon>Eukaryota</taxon>
        <taxon>Fungi</taxon>
        <taxon>Dikarya</taxon>
        <taxon>Ascomycota</taxon>
        <taxon>Pezizomycotina</taxon>
        <taxon>Sordariomycetes</taxon>
        <taxon>Sordariomycetidae</taxon>
        <taxon>Magnaporthales</taxon>
        <taxon>Pyriculariaceae</taxon>
        <taxon>Pyricularia</taxon>
    </lineage>
</organism>
<sequence length="491" mass="55760">MSIPSRAYRIVLRLLVVVGLFAGTFILFLRYQCLLGGYPGVYGGSCYKRRNYVSNDLETYTREPYNPPPHVEVVMVSTPREQAAGTTDWMSNSSFAQMTGLPKTHVDVKKYVAGDDSAEYHPRFNKGHEVSTYLSYIVENYDHLPDIVLFIHAEDNAWHVEPLLLGSLSYALTRLDLDQVRARGFVNLRVGWRGGCPYGINMTGTNNGKLVGQEAPYMYQAWVENFAPLDKTAYFSVPEVVAAPCCSQFAVTRETIQSKPKAQYERSLMWLQQTRLPDYISGRVWERLFQFLFAGRARDCPDERKTYCTLYKLCLDADQWQEYKAAEEEDADLRLALPSVWSVVWKLQVTRRLAHLGSTMRRLRQLALVQGQKGEMVRKIRDLYSAVAISLLFGGAANAAVIAGRQDQITIKLCPHENMDGDCWFIDVNDCTNVEEHMNDLVSSFDTGERTCSFFERENCGGHSYTARGERKTLPKDFNDQISSVKCNKGP</sequence>
<name>Q2KFK3_PYRO7</name>
<dbReference type="InterPro" id="IPR021838">
    <property type="entry name" value="DUF3431"/>
</dbReference>
<dbReference type="Pfam" id="PF11913">
    <property type="entry name" value="DUF3431"/>
    <property type="match status" value="1"/>
</dbReference>
<proteinExistence type="predicted"/>
<dbReference type="EMBL" id="CM000230">
    <property type="protein sequence ID" value="EAQ71275.1"/>
    <property type="molecule type" value="Genomic_DNA"/>
</dbReference>
<dbReference type="PANTHER" id="PTHR37490">
    <property type="entry name" value="EXPRESSED PROTEIN"/>
    <property type="match status" value="1"/>
</dbReference>
<keyword evidence="1" id="KW-1133">Transmembrane helix</keyword>
<evidence type="ECO:0000256" key="1">
    <source>
        <dbReference type="SAM" id="Phobius"/>
    </source>
</evidence>
<feature type="transmembrane region" description="Helical" evidence="1">
    <location>
        <begin position="12"/>
        <end position="31"/>
    </location>
</feature>